<dbReference type="KEGG" id="gps:C427_2396"/>
<dbReference type="RefSeq" id="WP_007636521.1">
    <property type="nucleotide sequence ID" value="NC_020514.1"/>
</dbReference>
<organism evidence="1 2">
    <name type="scientific">Paraglaciecola psychrophila 170</name>
    <dbReference type="NCBI Taxonomy" id="1129794"/>
    <lineage>
        <taxon>Bacteria</taxon>
        <taxon>Pseudomonadati</taxon>
        <taxon>Pseudomonadota</taxon>
        <taxon>Gammaproteobacteria</taxon>
        <taxon>Alteromonadales</taxon>
        <taxon>Alteromonadaceae</taxon>
        <taxon>Paraglaciecola</taxon>
    </lineage>
</organism>
<dbReference type="Proteomes" id="UP000011864">
    <property type="component" value="Chromosome"/>
</dbReference>
<protein>
    <submittedName>
        <fullName evidence="1">Uncharacterized protein</fullName>
    </submittedName>
</protein>
<evidence type="ECO:0000313" key="2">
    <source>
        <dbReference type="Proteomes" id="UP000011864"/>
    </source>
</evidence>
<evidence type="ECO:0000313" key="1">
    <source>
        <dbReference type="EMBL" id="AGH44505.1"/>
    </source>
</evidence>
<dbReference type="HOGENOM" id="CLU_2288835_0_0_6"/>
<dbReference type="PATRIC" id="fig|1129794.4.peg.2376"/>
<sequence>MNRQHFNEQFLGMCEYFGKDHSESVIQIYWNALKTISDDEFTKAVTDSVMKSTFFPRVAELMKSVPKLEPMLIEDKGGLTWCYNTQRLMDKYGPNAKRAAA</sequence>
<gene>
    <name evidence="1" type="ORF">C427_2396</name>
</gene>
<keyword evidence="2" id="KW-1185">Reference proteome</keyword>
<dbReference type="STRING" id="1129794.C427_2396"/>
<name>K6YVU4_9ALTE</name>
<accession>K6YVU4</accession>
<reference evidence="1 2" key="1">
    <citation type="journal article" date="2013" name="Genome Announc.">
        <title>Complete Genome Sequence of Glaciecola psychrophila Strain 170T.</title>
        <authorList>
            <person name="Yin J."/>
            <person name="Chen J."/>
            <person name="Liu G."/>
            <person name="Yu Y."/>
            <person name="Song L."/>
            <person name="Wang X."/>
            <person name="Qu X."/>
        </authorList>
    </citation>
    <scope>NUCLEOTIDE SEQUENCE [LARGE SCALE GENOMIC DNA]</scope>
    <source>
        <strain evidence="1 2">170</strain>
    </source>
</reference>
<dbReference type="EMBL" id="CP003837">
    <property type="protein sequence ID" value="AGH44505.1"/>
    <property type="molecule type" value="Genomic_DNA"/>
</dbReference>
<dbReference type="AlphaFoldDB" id="K6YVU4"/>
<proteinExistence type="predicted"/>